<proteinExistence type="predicted"/>
<gene>
    <name evidence="1" type="ORF">CFP75_42295</name>
</gene>
<comment type="caution">
    <text evidence="1">The sequence shown here is derived from an EMBL/GenBank/DDBJ whole genome shotgun (WGS) entry which is preliminary data.</text>
</comment>
<dbReference type="Proteomes" id="UP000215563">
    <property type="component" value="Unassembled WGS sequence"/>
</dbReference>
<evidence type="ECO:0000313" key="1">
    <source>
        <dbReference type="EMBL" id="OXM42532.1"/>
    </source>
</evidence>
<protein>
    <submittedName>
        <fullName evidence="1">Uncharacterized protein</fullName>
    </submittedName>
</protein>
<accession>A0A229R780</accession>
<dbReference type="EMBL" id="NMQU01000193">
    <property type="protein sequence ID" value="OXM42532.1"/>
    <property type="molecule type" value="Genomic_DNA"/>
</dbReference>
<keyword evidence="2" id="KW-1185">Reference proteome</keyword>
<reference evidence="1 2" key="1">
    <citation type="submission" date="2017-07" db="EMBL/GenBank/DDBJ databases">
        <title>Amycolatopsis alba DSM 44262 Genome sequencing and assembly.</title>
        <authorList>
            <person name="Kaur N."/>
            <person name="Mayilraj S."/>
        </authorList>
    </citation>
    <scope>NUCLEOTIDE SEQUENCE [LARGE SCALE GENOMIC DNA]</scope>
    <source>
        <strain evidence="1 2">DSM 44262</strain>
    </source>
</reference>
<dbReference type="RefSeq" id="WP_020634687.1">
    <property type="nucleotide sequence ID" value="NZ_KB913032.1"/>
</dbReference>
<organism evidence="1 2">
    <name type="scientific">Amycolatopsis alba DSM 44262</name>
    <dbReference type="NCBI Taxonomy" id="1125972"/>
    <lineage>
        <taxon>Bacteria</taxon>
        <taxon>Bacillati</taxon>
        <taxon>Actinomycetota</taxon>
        <taxon>Actinomycetes</taxon>
        <taxon>Pseudonocardiales</taxon>
        <taxon>Pseudonocardiaceae</taxon>
        <taxon>Amycolatopsis</taxon>
    </lineage>
</organism>
<name>A0A229R780_AMYAL</name>
<evidence type="ECO:0000313" key="2">
    <source>
        <dbReference type="Proteomes" id="UP000215563"/>
    </source>
</evidence>
<dbReference type="AlphaFoldDB" id="A0A229R780"/>
<sequence length="170" mass="18040">MSEGGDRASELAKELFAAGAAGYYETVSKLGHRAELAANDTTSTVGQGFTLSSDQAHAALEDVNGFLIRLGQMKLSAKTLQRLEPPAQDVVSVEYNGKLTGGSLDALTPWTSAAAFDKAVQQIDDEIRYLETLRKKLRKALGMTTETDADNKTAINRVGADTETQGGMAG</sequence>